<protein>
    <submittedName>
        <fullName evidence="1">LCIB_C_CA domain-containing protein</fullName>
    </submittedName>
</protein>
<sequence>LDLVVGGAVSSDVNSGISERVQRALAEARKRCLKMANVACEQALRKYYALRAKQIEQDDAPVQEQLLRIGTELLGELGSRVLDYNGLGVLVGMPGIEPVYMGAALDRSADTGTVLDMSLPY</sequence>
<name>A0A183EVG4_9BILA</name>
<evidence type="ECO:0000313" key="1">
    <source>
        <dbReference type="WBParaSite" id="GPUH_0002498501-mRNA-1"/>
    </source>
</evidence>
<dbReference type="AlphaFoldDB" id="A0A183EVG4"/>
<reference evidence="1" key="1">
    <citation type="submission" date="2016-06" db="UniProtKB">
        <authorList>
            <consortium name="WormBaseParasite"/>
        </authorList>
    </citation>
    <scope>IDENTIFICATION</scope>
</reference>
<accession>A0A183EVG4</accession>
<organism evidence="1">
    <name type="scientific">Gongylonema pulchrum</name>
    <dbReference type="NCBI Taxonomy" id="637853"/>
    <lineage>
        <taxon>Eukaryota</taxon>
        <taxon>Metazoa</taxon>
        <taxon>Ecdysozoa</taxon>
        <taxon>Nematoda</taxon>
        <taxon>Chromadorea</taxon>
        <taxon>Rhabditida</taxon>
        <taxon>Spirurina</taxon>
        <taxon>Spiruromorpha</taxon>
        <taxon>Spiruroidea</taxon>
        <taxon>Gongylonematidae</taxon>
        <taxon>Gongylonema</taxon>
    </lineage>
</organism>
<proteinExistence type="predicted"/>
<dbReference type="WBParaSite" id="GPUH_0002498501-mRNA-1">
    <property type="protein sequence ID" value="GPUH_0002498501-mRNA-1"/>
    <property type="gene ID" value="GPUH_0002498501"/>
</dbReference>